<evidence type="ECO:0000313" key="2">
    <source>
        <dbReference type="Proteomes" id="UP001626537"/>
    </source>
</evidence>
<keyword evidence="2" id="KW-1185">Reference proteome</keyword>
<dbReference type="EMBL" id="CP136864">
    <property type="protein sequence ID" value="WOJ94211.1"/>
    <property type="molecule type" value="Genomic_DNA"/>
</dbReference>
<accession>A0ABZ0I4T0</accession>
<dbReference type="RefSeq" id="WP_407348847.1">
    <property type="nucleotide sequence ID" value="NZ_CP136864.1"/>
</dbReference>
<gene>
    <name evidence="1" type="ORF">R0135_03350</name>
</gene>
<dbReference type="Proteomes" id="UP001626537">
    <property type="component" value="Chromosome"/>
</dbReference>
<sequence length="87" mass="9719">MSISSRRVRLAKGLYCKFKHNGTAKLDVEWDPRPPRAPFHRSVWGKYKAARDSFIADIAHQIGGDVVRVDCEGVVVIHPAATDDFGQ</sequence>
<proteinExistence type="predicted"/>
<protein>
    <submittedName>
        <fullName evidence="1">Uncharacterized protein</fullName>
    </submittedName>
</protein>
<organism evidence="1 2">
    <name type="scientific">Congregibacter variabilis</name>
    <dbReference type="NCBI Taxonomy" id="3081200"/>
    <lineage>
        <taxon>Bacteria</taxon>
        <taxon>Pseudomonadati</taxon>
        <taxon>Pseudomonadota</taxon>
        <taxon>Gammaproteobacteria</taxon>
        <taxon>Cellvibrionales</taxon>
        <taxon>Halieaceae</taxon>
        <taxon>Congregibacter</taxon>
    </lineage>
</organism>
<evidence type="ECO:0000313" key="1">
    <source>
        <dbReference type="EMBL" id="WOJ94211.1"/>
    </source>
</evidence>
<name>A0ABZ0I4T0_9GAMM</name>
<reference evidence="1 2" key="1">
    <citation type="submission" date="2023-10" db="EMBL/GenBank/DDBJ databases">
        <title>Two novel species belonging to the OM43/NOR5 clade.</title>
        <authorList>
            <person name="Park M."/>
        </authorList>
    </citation>
    <scope>NUCLEOTIDE SEQUENCE [LARGE SCALE GENOMIC DNA]</scope>
    <source>
        <strain evidence="1 2">IMCC43200</strain>
    </source>
</reference>